<dbReference type="Pfam" id="PF00076">
    <property type="entry name" value="RRM_1"/>
    <property type="match status" value="1"/>
</dbReference>
<keyword evidence="8" id="KW-1185">Reference proteome</keyword>
<dbReference type="InterPro" id="IPR050825">
    <property type="entry name" value="RBM42_RBP45_47-like"/>
</dbReference>
<evidence type="ECO:0000313" key="8">
    <source>
        <dbReference type="Proteomes" id="UP000694867"/>
    </source>
</evidence>
<dbReference type="InterPro" id="IPR000504">
    <property type="entry name" value="RRM_dom"/>
</dbReference>
<name>A0AAJ6QM33_9ACAR</name>
<evidence type="ECO:0000256" key="1">
    <source>
        <dbReference type="ARBA" id="ARBA00007408"/>
    </source>
</evidence>
<dbReference type="RefSeq" id="XP_003737446.1">
    <property type="nucleotide sequence ID" value="XM_003737398.1"/>
</dbReference>
<evidence type="ECO:0000256" key="4">
    <source>
        <dbReference type="ARBA" id="ARBA00030574"/>
    </source>
</evidence>
<dbReference type="InterPro" id="IPR012677">
    <property type="entry name" value="Nucleotide-bd_a/b_plait_sf"/>
</dbReference>
<sequence length="287" mass="32554">MDDELRRRQIEEEMTRFELEMSQVQQALQPPPAPPAVMFIPPQMHRAAPIRPPPIPPMMMPRPPMPMHPMSMSHSHHPSPSTISAPPVKVYSAPPKKAKDLANDEIMKALKKAEAELKEAKKNKIVPAETVVVSTQKVPTTLPVPAATSQPSTSPAVREEKKPKKLIRMAGQQVWEDNSLVEWDPDDFRIFCGDLGNDVTDEMLTRVFSKYPTFTKAKVIRDKRTNKSKGYGFVSFKEPQGFIKAMRELNGKYVGSRPIKLRKSTWNERNMDVVKKKVKEKQKLGLL</sequence>
<proteinExistence type="inferred from homology"/>
<evidence type="ECO:0000259" key="7">
    <source>
        <dbReference type="PROSITE" id="PS50102"/>
    </source>
</evidence>
<dbReference type="GeneID" id="100903632"/>
<keyword evidence="3 5" id="KW-0694">RNA-binding</keyword>
<dbReference type="SMART" id="SM00360">
    <property type="entry name" value="RRM"/>
    <property type="match status" value="1"/>
</dbReference>
<dbReference type="InterPro" id="IPR035979">
    <property type="entry name" value="RBD_domain_sf"/>
</dbReference>
<feature type="domain" description="RRM" evidence="7">
    <location>
        <begin position="188"/>
        <end position="266"/>
    </location>
</feature>
<feature type="region of interest" description="Disordered" evidence="6">
    <location>
        <begin position="143"/>
        <end position="164"/>
    </location>
</feature>
<dbReference type="PANTHER" id="PTHR47640:SF11">
    <property type="entry name" value="RNA-BINDING PROTEIN 42"/>
    <property type="match status" value="1"/>
</dbReference>
<reference evidence="9" key="1">
    <citation type="submission" date="2025-08" db="UniProtKB">
        <authorList>
            <consortium name="RefSeq"/>
        </authorList>
    </citation>
    <scope>IDENTIFICATION</scope>
</reference>
<dbReference type="Gene3D" id="3.30.70.330">
    <property type="match status" value="1"/>
</dbReference>
<accession>A0AAJ6QM33</accession>
<evidence type="ECO:0000256" key="6">
    <source>
        <dbReference type="SAM" id="MobiDB-lite"/>
    </source>
</evidence>
<evidence type="ECO:0000256" key="2">
    <source>
        <dbReference type="ARBA" id="ARBA00015192"/>
    </source>
</evidence>
<evidence type="ECO:0000256" key="3">
    <source>
        <dbReference type="ARBA" id="ARBA00022884"/>
    </source>
</evidence>
<dbReference type="PROSITE" id="PS50102">
    <property type="entry name" value="RRM"/>
    <property type="match status" value="1"/>
</dbReference>
<dbReference type="GO" id="GO:0003729">
    <property type="term" value="F:mRNA binding"/>
    <property type="evidence" value="ECO:0007669"/>
    <property type="project" value="InterPro"/>
</dbReference>
<dbReference type="KEGG" id="goe:100903632"/>
<dbReference type="CDD" id="cd12383">
    <property type="entry name" value="RRM_RBM42"/>
    <property type="match status" value="1"/>
</dbReference>
<evidence type="ECO:0000313" key="9">
    <source>
        <dbReference type="RefSeq" id="XP_003737446.1"/>
    </source>
</evidence>
<dbReference type="SUPFAM" id="SSF54928">
    <property type="entry name" value="RNA-binding domain, RBD"/>
    <property type="match status" value="1"/>
</dbReference>
<protein>
    <recommendedName>
        <fullName evidence="2">RNA-binding protein 42</fullName>
    </recommendedName>
    <alternativeName>
        <fullName evidence="4">RNA-binding motif protein 42</fullName>
    </alternativeName>
</protein>
<dbReference type="Proteomes" id="UP000694867">
    <property type="component" value="Unplaced"/>
</dbReference>
<dbReference type="AlphaFoldDB" id="A0AAJ6QM33"/>
<dbReference type="PANTHER" id="PTHR47640">
    <property type="entry name" value="TRNA SELENOCYSTEINE 1-ASSOCIATED PROTEIN 1-RELATED-RELATED"/>
    <property type="match status" value="1"/>
</dbReference>
<dbReference type="InterPro" id="IPR034215">
    <property type="entry name" value="RBM42_RRM"/>
</dbReference>
<comment type="similarity">
    <text evidence="1">Belongs to the RRM RBM42 family.</text>
</comment>
<gene>
    <name evidence="9" type="primary">LOC100903632</name>
</gene>
<organism evidence="8 9">
    <name type="scientific">Galendromus occidentalis</name>
    <name type="common">western predatory mite</name>
    <dbReference type="NCBI Taxonomy" id="34638"/>
    <lineage>
        <taxon>Eukaryota</taxon>
        <taxon>Metazoa</taxon>
        <taxon>Ecdysozoa</taxon>
        <taxon>Arthropoda</taxon>
        <taxon>Chelicerata</taxon>
        <taxon>Arachnida</taxon>
        <taxon>Acari</taxon>
        <taxon>Parasitiformes</taxon>
        <taxon>Mesostigmata</taxon>
        <taxon>Gamasina</taxon>
        <taxon>Phytoseioidea</taxon>
        <taxon>Phytoseiidae</taxon>
        <taxon>Typhlodrominae</taxon>
        <taxon>Galendromus</taxon>
    </lineage>
</organism>
<evidence type="ECO:0000256" key="5">
    <source>
        <dbReference type="PROSITE-ProRule" id="PRU00176"/>
    </source>
</evidence>